<feature type="transmembrane region" description="Helical" evidence="12">
    <location>
        <begin position="14"/>
        <end position="32"/>
    </location>
</feature>
<feature type="transmembrane region" description="Helical" evidence="12">
    <location>
        <begin position="272"/>
        <end position="294"/>
    </location>
</feature>
<comment type="similarity">
    <text evidence="2">Belongs to the peptidase U48 family.</text>
</comment>
<evidence type="ECO:0000256" key="1">
    <source>
        <dbReference type="ARBA" id="ARBA00004477"/>
    </source>
</evidence>
<feature type="transmembrane region" description="Helical" evidence="12">
    <location>
        <begin position="357"/>
        <end position="378"/>
    </location>
</feature>
<evidence type="ECO:0000256" key="11">
    <source>
        <dbReference type="SAM" id="MobiDB-lite"/>
    </source>
</evidence>
<feature type="transmembrane region" description="Helical" evidence="12">
    <location>
        <begin position="103"/>
        <end position="125"/>
    </location>
</feature>
<evidence type="ECO:0000256" key="10">
    <source>
        <dbReference type="ARBA" id="ARBA00049729"/>
    </source>
</evidence>
<dbReference type="AlphaFoldDB" id="A0A8H5LLJ2"/>
<dbReference type="GO" id="GO:0004222">
    <property type="term" value="F:metalloendopeptidase activity"/>
    <property type="evidence" value="ECO:0007669"/>
    <property type="project" value="InterPro"/>
</dbReference>
<keyword evidence="8 12" id="KW-0472">Membrane</keyword>
<keyword evidence="7 12" id="KW-1133">Transmembrane helix</keyword>
<proteinExistence type="inferred from homology"/>
<feature type="domain" description="CAAX prenyl protease 2/Lysostaphin resistance protein A-like" evidence="13">
    <location>
        <begin position="197"/>
        <end position="295"/>
    </location>
</feature>
<evidence type="ECO:0000256" key="7">
    <source>
        <dbReference type="ARBA" id="ARBA00022989"/>
    </source>
</evidence>
<evidence type="ECO:0000256" key="6">
    <source>
        <dbReference type="ARBA" id="ARBA00022824"/>
    </source>
</evidence>
<evidence type="ECO:0000256" key="12">
    <source>
        <dbReference type="SAM" id="Phobius"/>
    </source>
</evidence>
<name>A0A8H5LLJ2_9AGAR</name>
<gene>
    <name evidence="14" type="ORF">D9758_007309</name>
</gene>
<evidence type="ECO:0000259" key="13">
    <source>
        <dbReference type="Pfam" id="PF02517"/>
    </source>
</evidence>
<dbReference type="EMBL" id="JAACJM010000039">
    <property type="protein sequence ID" value="KAF5361657.1"/>
    <property type="molecule type" value="Genomic_DNA"/>
</dbReference>
<dbReference type="PANTHER" id="PTHR13046">
    <property type="entry name" value="PROTEASE U48 CAAX PRENYL PROTEASE RCE1"/>
    <property type="match status" value="1"/>
</dbReference>
<keyword evidence="15" id="KW-1185">Reference proteome</keyword>
<dbReference type="Proteomes" id="UP000559256">
    <property type="component" value="Unassembled WGS sequence"/>
</dbReference>
<feature type="region of interest" description="Disordered" evidence="11">
    <location>
        <begin position="52"/>
        <end position="90"/>
    </location>
</feature>
<dbReference type="OrthoDB" id="271604at2759"/>
<dbReference type="Pfam" id="PF02517">
    <property type="entry name" value="Rce1-like"/>
    <property type="match status" value="1"/>
</dbReference>
<evidence type="ECO:0000256" key="5">
    <source>
        <dbReference type="ARBA" id="ARBA00022801"/>
    </source>
</evidence>
<keyword evidence="5" id="KW-0378">Hydrolase</keyword>
<keyword evidence="4 12" id="KW-0812">Transmembrane</keyword>
<dbReference type="InterPro" id="IPR003675">
    <property type="entry name" value="Rce1/LyrA-like_dom"/>
</dbReference>
<evidence type="ECO:0000256" key="3">
    <source>
        <dbReference type="ARBA" id="ARBA00022670"/>
    </source>
</evidence>
<feature type="transmembrane region" description="Helical" evidence="12">
    <location>
        <begin position="161"/>
        <end position="183"/>
    </location>
</feature>
<comment type="caution">
    <text evidence="14">The sequence shown here is derived from an EMBL/GenBank/DDBJ whole genome shotgun (WGS) entry which is preliminary data.</text>
</comment>
<organism evidence="14 15">
    <name type="scientific">Tetrapyrgos nigripes</name>
    <dbReference type="NCBI Taxonomy" id="182062"/>
    <lineage>
        <taxon>Eukaryota</taxon>
        <taxon>Fungi</taxon>
        <taxon>Dikarya</taxon>
        <taxon>Basidiomycota</taxon>
        <taxon>Agaricomycotina</taxon>
        <taxon>Agaricomycetes</taxon>
        <taxon>Agaricomycetidae</taxon>
        <taxon>Agaricales</taxon>
        <taxon>Marasmiineae</taxon>
        <taxon>Marasmiaceae</taxon>
        <taxon>Tetrapyrgos</taxon>
    </lineage>
</organism>
<keyword evidence="6" id="KW-0256">Endoplasmic reticulum</keyword>
<dbReference type="EC" id="3.4.26.1" evidence="10"/>
<evidence type="ECO:0000256" key="2">
    <source>
        <dbReference type="ARBA" id="ARBA00006897"/>
    </source>
</evidence>
<keyword evidence="3" id="KW-0645">Protease</keyword>
<evidence type="ECO:0000313" key="14">
    <source>
        <dbReference type="EMBL" id="KAF5361657.1"/>
    </source>
</evidence>
<evidence type="ECO:0000256" key="4">
    <source>
        <dbReference type="ARBA" id="ARBA00022692"/>
    </source>
</evidence>
<protein>
    <recommendedName>
        <fullName evidence="10">intramembrane prenyl-peptidase Rce1</fullName>
        <ecNumber evidence="10">3.4.26.1</ecNumber>
    </recommendedName>
</protein>
<dbReference type="InterPro" id="IPR039731">
    <property type="entry name" value="Rce1"/>
</dbReference>
<reference evidence="14 15" key="1">
    <citation type="journal article" date="2020" name="ISME J.">
        <title>Uncovering the hidden diversity of litter-decomposition mechanisms in mushroom-forming fungi.</title>
        <authorList>
            <person name="Floudas D."/>
            <person name="Bentzer J."/>
            <person name="Ahren D."/>
            <person name="Johansson T."/>
            <person name="Persson P."/>
            <person name="Tunlid A."/>
        </authorList>
    </citation>
    <scope>NUCLEOTIDE SEQUENCE [LARGE SCALE GENOMIC DNA]</scope>
    <source>
        <strain evidence="14 15">CBS 291.85</strain>
    </source>
</reference>
<dbReference type="PANTHER" id="PTHR13046:SF0">
    <property type="entry name" value="CAAX PRENYL PROTEASE 2"/>
    <property type="match status" value="1"/>
</dbReference>
<comment type="subcellular location">
    <subcellularLocation>
        <location evidence="1">Endoplasmic reticulum membrane</location>
        <topology evidence="1">Multi-pass membrane protein</topology>
    </subcellularLocation>
</comment>
<accession>A0A8H5LLJ2</accession>
<dbReference type="GO" id="GO:0071586">
    <property type="term" value="P:CAAX-box protein processing"/>
    <property type="evidence" value="ECO:0007669"/>
    <property type="project" value="InterPro"/>
</dbReference>
<evidence type="ECO:0000313" key="15">
    <source>
        <dbReference type="Proteomes" id="UP000559256"/>
    </source>
</evidence>
<evidence type="ECO:0000256" key="9">
    <source>
        <dbReference type="ARBA" id="ARBA00047280"/>
    </source>
</evidence>
<comment type="catalytic activity">
    <reaction evidence="9">
        <text>Hydrolyzes the peptide bond -P2-(S-farnesyl or geranylgeranyl)C-P1'-P2'-P3'-COOH where P1' and P2' are amino acids with aliphatic sidechains and P3' is any C-terminal residue.</text>
        <dbReference type="EC" id="3.4.26.1"/>
    </reaction>
</comment>
<dbReference type="GO" id="GO:0005789">
    <property type="term" value="C:endoplasmic reticulum membrane"/>
    <property type="evidence" value="ECO:0007669"/>
    <property type="project" value="UniProtKB-SubCell"/>
</dbReference>
<evidence type="ECO:0000256" key="8">
    <source>
        <dbReference type="ARBA" id="ARBA00023136"/>
    </source>
</evidence>
<sequence>MSNNQEAMRLSSSAAHFIGLAFAGIYVSSLYVSKYCRIAFASATPPDYAEGSKSRLQDFARNGSGNSGREEDTRRLGVQRRVSPRDIERNRGRDDPVVIRERLSSVSCATVLCIGLAFAVISQVLHGKLDWDLLRNSVENGSALLGLKLPPFRLSSFLPHLVIPTLFLGPLSALFLSCFTSSLSEGNIHPLLTDPFSLIVLRNYMIAPITEELVFRSCILAVYLLTLTQPDHPSAMSIILLSPLHFGVAHLHHARETYKRLGRTQAALKRAVLQSTFQMLYTTLFGALCAFLYLRGLPSTSTSYTEMETKSAYSYTLYESRTPSVYAPISAHIFCNCMGFPDFAGDVKKGRMGLGRVGGIVVGVAYFLGLGLFGWMVWSERGREFW</sequence>